<dbReference type="OrthoDB" id="6398371at2759"/>
<protein>
    <submittedName>
        <fullName evidence="2">Uncharacterized protein</fullName>
    </submittedName>
</protein>
<keyword evidence="3" id="KW-1185">Reference proteome</keyword>
<comment type="caution">
    <text evidence="2">The sequence shown here is derived from an EMBL/GenBank/DDBJ whole genome shotgun (WGS) entry which is preliminary data.</text>
</comment>
<feature type="compositionally biased region" description="Low complexity" evidence="1">
    <location>
        <begin position="337"/>
        <end position="368"/>
    </location>
</feature>
<sequence>MPTGVERQPPVAASAAGTAAAGQHIKPSHFWSSSFAPPSDYWDHSQSHSLLEIETLSVSDPRGAGYASLPPASVRPAQTLERASKSSSLKRLCGKGVTRMGSYLETLHRSARIADIPESAEEGSEEAAGAEGTPVRAPPPPRVTGRRQGRAPLRTAFGGVADGPPAVPAGGGSPTGREPSSSDESSEDNSQGAGRSPVPSSHIYIDMPPRRRSAPVWNCASGSEPESEGRPGVRRRPPPCSAGLLRPCSCRARHCAAAAAELDPWDHRAIEYVMVPKSQYLSLYRANRLLRDPCCCQGLGRASKLCDNCLRPTVLLRSPSPASAAGVGGSGGGSGGITSDAAGSTSSSGVSSIHGRRTAAPAPAPAQRAQTLLPRLTKSQPAGKKAARHTRFSSQELLLDYDSDQQVLRREPPVREKAHSSRAGIVLAGNCHVPLDSGSGTTLRRGPMKLDYTDSWRSLSRNTSSPAGSCGGSR</sequence>
<reference evidence="2 3" key="1">
    <citation type="submission" date="2019-07" db="EMBL/GenBank/DDBJ databases">
        <title>Draft genome assembly of a fouling barnacle, Amphibalanus amphitrite (Darwin, 1854): The first reference genome for Thecostraca.</title>
        <authorList>
            <person name="Kim W."/>
        </authorList>
    </citation>
    <scope>NUCLEOTIDE SEQUENCE [LARGE SCALE GENOMIC DNA]</scope>
    <source>
        <strain evidence="2">SNU_AA5</strain>
        <tissue evidence="2">Soma without cirri and trophi</tissue>
    </source>
</reference>
<organism evidence="2 3">
    <name type="scientific">Amphibalanus amphitrite</name>
    <name type="common">Striped barnacle</name>
    <name type="synonym">Balanus amphitrite</name>
    <dbReference type="NCBI Taxonomy" id="1232801"/>
    <lineage>
        <taxon>Eukaryota</taxon>
        <taxon>Metazoa</taxon>
        <taxon>Ecdysozoa</taxon>
        <taxon>Arthropoda</taxon>
        <taxon>Crustacea</taxon>
        <taxon>Multicrustacea</taxon>
        <taxon>Cirripedia</taxon>
        <taxon>Thoracica</taxon>
        <taxon>Thoracicalcarea</taxon>
        <taxon>Balanomorpha</taxon>
        <taxon>Balanoidea</taxon>
        <taxon>Balanidae</taxon>
        <taxon>Amphibalaninae</taxon>
        <taxon>Amphibalanus</taxon>
    </lineage>
</organism>
<dbReference type="EMBL" id="VIIS01001799">
    <property type="protein sequence ID" value="KAF0292709.1"/>
    <property type="molecule type" value="Genomic_DNA"/>
</dbReference>
<dbReference type="AlphaFoldDB" id="A0A6A4VHU9"/>
<evidence type="ECO:0000313" key="3">
    <source>
        <dbReference type="Proteomes" id="UP000440578"/>
    </source>
</evidence>
<evidence type="ECO:0000313" key="2">
    <source>
        <dbReference type="EMBL" id="KAF0292709.1"/>
    </source>
</evidence>
<feature type="compositionally biased region" description="Low complexity" evidence="1">
    <location>
        <begin position="126"/>
        <end position="135"/>
    </location>
</feature>
<accession>A0A6A4VHU9</accession>
<feature type="region of interest" description="Disordered" evidence="1">
    <location>
        <begin position="114"/>
        <end position="238"/>
    </location>
</feature>
<name>A0A6A4VHU9_AMPAM</name>
<feature type="compositionally biased region" description="Gly residues" evidence="1">
    <location>
        <begin position="326"/>
        <end position="336"/>
    </location>
</feature>
<feature type="region of interest" description="Disordered" evidence="1">
    <location>
        <begin position="1"/>
        <end position="20"/>
    </location>
</feature>
<feature type="region of interest" description="Disordered" evidence="1">
    <location>
        <begin position="320"/>
        <end position="368"/>
    </location>
</feature>
<gene>
    <name evidence="2" type="ORF">FJT64_009328</name>
</gene>
<dbReference type="Proteomes" id="UP000440578">
    <property type="component" value="Unassembled WGS sequence"/>
</dbReference>
<evidence type="ECO:0000256" key="1">
    <source>
        <dbReference type="SAM" id="MobiDB-lite"/>
    </source>
</evidence>
<feature type="region of interest" description="Disordered" evidence="1">
    <location>
        <begin position="60"/>
        <end position="95"/>
    </location>
</feature>
<proteinExistence type="predicted"/>